<protein>
    <submittedName>
        <fullName evidence="1">Uncharacterized protein</fullName>
    </submittedName>
</protein>
<dbReference type="GeneID" id="42049267"/>
<dbReference type="EMBL" id="FJOF01000004">
    <property type="protein sequence ID" value="CZR39486.1"/>
    <property type="molecule type" value="Genomic_DNA"/>
</dbReference>
<sequence>MVTTTAEQVMVLFLGIMPSANPVQKQFSCDLRTLTPELPDLGEVGLHRALPLAQSQHWMPTSQKLFVEWLKETKQLSQCFNCGRPGAGYWAFGLYDLDSC</sequence>
<proteinExistence type="predicted"/>
<comment type="caution">
    <text evidence="1">The sequence shown here is derived from an EMBL/GenBank/DDBJ whole genome shotgun (WGS) entry which is preliminary data.</text>
</comment>
<dbReference type="RefSeq" id="XP_031080079.1">
    <property type="nucleotide sequence ID" value="XM_031229887.1"/>
</dbReference>
<evidence type="ECO:0000313" key="1">
    <source>
        <dbReference type="EMBL" id="CZR39486.1"/>
    </source>
</evidence>
<name>A0A1L7VI82_FUSPR</name>
<evidence type="ECO:0000313" key="2">
    <source>
        <dbReference type="Proteomes" id="UP000183971"/>
    </source>
</evidence>
<dbReference type="AlphaFoldDB" id="A0A1L7VI82"/>
<dbReference type="VEuPathDB" id="FungiDB:FPRO_04383"/>
<keyword evidence="2" id="KW-1185">Reference proteome</keyword>
<gene>
    <name evidence="1" type="ORF">FPRO_04383</name>
</gene>
<reference evidence="2" key="1">
    <citation type="journal article" date="2016" name="Genome Biol. Evol.">
        <title>Comparative 'omics' of the Fusarium fujikuroi species complex highlights differences in genetic potential and metabolite synthesis.</title>
        <authorList>
            <person name="Niehaus E.-M."/>
            <person name="Muensterkoetter M."/>
            <person name="Proctor R.H."/>
            <person name="Brown D.W."/>
            <person name="Sharon A."/>
            <person name="Idan Y."/>
            <person name="Oren-Young L."/>
            <person name="Sieber C.M."/>
            <person name="Novak O."/>
            <person name="Pencik A."/>
            <person name="Tarkowska D."/>
            <person name="Hromadova K."/>
            <person name="Freeman S."/>
            <person name="Maymon M."/>
            <person name="Elazar M."/>
            <person name="Youssef S.A."/>
            <person name="El-Shabrawy E.S.M."/>
            <person name="Shalaby A.B.A."/>
            <person name="Houterman P."/>
            <person name="Brock N.L."/>
            <person name="Burkhardt I."/>
            <person name="Tsavkelova E.A."/>
            <person name="Dickschat J.S."/>
            <person name="Galuszka P."/>
            <person name="Gueldener U."/>
            <person name="Tudzynski B."/>
        </authorList>
    </citation>
    <scope>NUCLEOTIDE SEQUENCE [LARGE SCALE GENOMIC DNA]</scope>
    <source>
        <strain evidence="2">ET1</strain>
    </source>
</reference>
<organism evidence="1 2">
    <name type="scientific">Fusarium proliferatum (strain ET1)</name>
    <name type="common">Orchid endophyte fungus</name>
    <dbReference type="NCBI Taxonomy" id="1227346"/>
    <lineage>
        <taxon>Eukaryota</taxon>
        <taxon>Fungi</taxon>
        <taxon>Dikarya</taxon>
        <taxon>Ascomycota</taxon>
        <taxon>Pezizomycotina</taxon>
        <taxon>Sordariomycetes</taxon>
        <taxon>Hypocreomycetidae</taxon>
        <taxon>Hypocreales</taxon>
        <taxon>Nectriaceae</taxon>
        <taxon>Fusarium</taxon>
        <taxon>Fusarium fujikuroi species complex</taxon>
    </lineage>
</organism>
<accession>A0A1L7VI82</accession>
<dbReference type="Proteomes" id="UP000183971">
    <property type="component" value="Unassembled WGS sequence"/>
</dbReference>